<evidence type="ECO:0000313" key="2">
    <source>
        <dbReference type="Proteomes" id="UP001065298"/>
    </source>
</evidence>
<comment type="caution">
    <text evidence="1">The sequence shown here is derived from an EMBL/GenBank/DDBJ whole genome shotgun (WGS) entry which is preliminary data.</text>
</comment>
<dbReference type="Proteomes" id="UP001065298">
    <property type="component" value="Chromosome 4"/>
</dbReference>
<reference evidence="1" key="1">
    <citation type="submission" date="2022-06" db="EMBL/GenBank/DDBJ databases">
        <title>Fusarium solani species complex genomes reveal bases of compartmentalisation and animal pathogenesis.</title>
        <authorList>
            <person name="Tsai I.J."/>
        </authorList>
    </citation>
    <scope>NUCLEOTIDE SEQUENCE</scope>
    <source>
        <strain evidence="1">Fu6.1</strain>
    </source>
</reference>
<gene>
    <name evidence="1" type="ORF">NCS57_00513000</name>
</gene>
<evidence type="ECO:0000313" key="1">
    <source>
        <dbReference type="EMBL" id="KAI8670419.1"/>
    </source>
</evidence>
<keyword evidence="2" id="KW-1185">Reference proteome</keyword>
<sequence>MSAPQVAPVSVQTDLSHSEPAAQVASLPPPPQLLLFGDSITQGASSLQSELTRRYVRRLDVLNRGFGGYNTNSALTLLPSFFPAVAPSRTVPRVAAMTVHFGANDSCSPGEPQHCDLETFKSNIRHVLNWEGVRLHRTRLLLVTPSPVEEYRLPHDGKGRAERVAMYAQAIRDIGKKENVPVVDLWTAMIRTTGWKDGGVDAVLPGSSSTSPSMDLGKLFYDGLHLTQDGYDIYTQELLRVLEAEVPECQIHGTDEWYPEWIRFHPPAGTRVEASDC</sequence>
<protein>
    <submittedName>
        <fullName evidence="1">SGNH-hydro domain-containing protein</fullName>
    </submittedName>
</protein>
<name>A0ACC0QZK7_9HYPO</name>
<accession>A0ACC0QZK7</accession>
<dbReference type="EMBL" id="CM046506">
    <property type="protein sequence ID" value="KAI8670419.1"/>
    <property type="molecule type" value="Genomic_DNA"/>
</dbReference>
<proteinExistence type="predicted"/>
<organism evidence="1 2">
    <name type="scientific">Fusarium keratoplasticum</name>
    <dbReference type="NCBI Taxonomy" id="1328300"/>
    <lineage>
        <taxon>Eukaryota</taxon>
        <taxon>Fungi</taxon>
        <taxon>Dikarya</taxon>
        <taxon>Ascomycota</taxon>
        <taxon>Pezizomycotina</taxon>
        <taxon>Sordariomycetes</taxon>
        <taxon>Hypocreomycetidae</taxon>
        <taxon>Hypocreales</taxon>
        <taxon>Nectriaceae</taxon>
        <taxon>Fusarium</taxon>
        <taxon>Fusarium solani species complex</taxon>
    </lineage>
</organism>